<dbReference type="PANTHER" id="PTHR33169">
    <property type="entry name" value="PADR-FAMILY TRANSCRIPTIONAL REGULATOR"/>
    <property type="match status" value="1"/>
</dbReference>
<keyword evidence="3" id="KW-1185">Reference proteome</keyword>
<dbReference type="Pfam" id="PF03551">
    <property type="entry name" value="PadR"/>
    <property type="match status" value="1"/>
</dbReference>
<sequence length="124" mass="13494">MTNHGTPIEWQRSFLSTGALAVLERGRAHGYAVAQDLQSLGFTHIKGGTLYPVLNKLEQQSLVVSDWQEGIGGPGRRVYTLTEEGADRLREARESWGPFATVVMSVLEAGPARIIDTSKETGTP</sequence>
<accession>A0ABW4Q4L2</accession>
<dbReference type="EMBL" id="JBHUGA010000007">
    <property type="protein sequence ID" value="MFD1845653.1"/>
    <property type="molecule type" value="Genomic_DNA"/>
</dbReference>
<feature type="domain" description="Transcription regulator PadR N-terminal" evidence="1">
    <location>
        <begin position="20"/>
        <end position="91"/>
    </location>
</feature>
<gene>
    <name evidence="2" type="ORF">ACFSFX_03460</name>
</gene>
<reference evidence="3" key="1">
    <citation type="journal article" date="2019" name="Int. J. Syst. Evol. Microbiol.">
        <title>The Global Catalogue of Microorganisms (GCM) 10K type strain sequencing project: providing services to taxonomists for standard genome sequencing and annotation.</title>
        <authorList>
            <consortium name="The Broad Institute Genomics Platform"/>
            <consortium name="The Broad Institute Genome Sequencing Center for Infectious Disease"/>
            <person name="Wu L."/>
            <person name="Ma J."/>
        </authorList>
    </citation>
    <scope>NUCLEOTIDE SEQUENCE [LARGE SCALE GENOMIC DNA]</scope>
    <source>
        <strain evidence="3">JCM 11496</strain>
    </source>
</reference>
<dbReference type="InterPro" id="IPR036390">
    <property type="entry name" value="WH_DNA-bd_sf"/>
</dbReference>
<evidence type="ECO:0000313" key="2">
    <source>
        <dbReference type="EMBL" id="MFD1845653.1"/>
    </source>
</evidence>
<dbReference type="InterPro" id="IPR052509">
    <property type="entry name" value="Metal_resp_DNA-bind_regulator"/>
</dbReference>
<dbReference type="InterPro" id="IPR036388">
    <property type="entry name" value="WH-like_DNA-bd_sf"/>
</dbReference>
<evidence type="ECO:0000259" key="1">
    <source>
        <dbReference type="Pfam" id="PF03551"/>
    </source>
</evidence>
<comment type="caution">
    <text evidence="2">The sequence shown here is derived from an EMBL/GenBank/DDBJ whole genome shotgun (WGS) entry which is preliminary data.</text>
</comment>
<dbReference type="PANTHER" id="PTHR33169:SF14">
    <property type="entry name" value="TRANSCRIPTIONAL REGULATOR RV3488"/>
    <property type="match status" value="1"/>
</dbReference>
<dbReference type="InterPro" id="IPR005149">
    <property type="entry name" value="Tscrpt_reg_PadR_N"/>
</dbReference>
<proteinExistence type="predicted"/>
<evidence type="ECO:0000313" key="3">
    <source>
        <dbReference type="Proteomes" id="UP001597307"/>
    </source>
</evidence>
<protein>
    <submittedName>
        <fullName evidence="2">PadR family transcriptional regulator</fullName>
    </submittedName>
</protein>
<organism evidence="2 3">
    <name type="scientific">Arthrobacter flavus</name>
    <dbReference type="NCBI Taxonomy" id="95172"/>
    <lineage>
        <taxon>Bacteria</taxon>
        <taxon>Bacillati</taxon>
        <taxon>Actinomycetota</taxon>
        <taxon>Actinomycetes</taxon>
        <taxon>Micrococcales</taxon>
        <taxon>Micrococcaceae</taxon>
        <taxon>Arthrobacter</taxon>
    </lineage>
</organism>
<dbReference type="Gene3D" id="1.10.10.10">
    <property type="entry name" value="Winged helix-like DNA-binding domain superfamily/Winged helix DNA-binding domain"/>
    <property type="match status" value="1"/>
</dbReference>
<dbReference type="SUPFAM" id="SSF46785">
    <property type="entry name" value="Winged helix' DNA-binding domain"/>
    <property type="match status" value="1"/>
</dbReference>
<dbReference type="Proteomes" id="UP001597307">
    <property type="component" value="Unassembled WGS sequence"/>
</dbReference>
<dbReference type="RefSeq" id="WP_343877933.1">
    <property type="nucleotide sequence ID" value="NZ_BAAAIJ010000008.1"/>
</dbReference>
<name>A0ABW4Q4L2_9MICC</name>